<proteinExistence type="predicted"/>
<evidence type="ECO:0000256" key="1">
    <source>
        <dbReference type="SAM" id="MobiDB-lite"/>
    </source>
</evidence>
<organism evidence="2">
    <name type="scientific">Magallana gigas</name>
    <name type="common">Pacific oyster</name>
    <name type="synonym">Crassostrea gigas</name>
    <dbReference type="NCBI Taxonomy" id="29159"/>
    <lineage>
        <taxon>Eukaryota</taxon>
        <taxon>Metazoa</taxon>
        <taxon>Spiralia</taxon>
        <taxon>Lophotrochozoa</taxon>
        <taxon>Mollusca</taxon>
        <taxon>Bivalvia</taxon>
        <taxon>Autobranchia</taxon>
        <taxon>Pteriomorphia</taxon>
        <taxon>Ostreida</taxon>
        <taxon>Ostreoidea</taxon>
        <taxon>Ostreidae</taxon>
        <taxon>Magallana</taxon>
    </lineage>
</organism>
<sequence length="710" mass="81277">MRPDASNGAIVSSKPKRGLARIARRKRWERVCSRILMCRVFLSPSLKIASNGHERVSRFTVSTKQKQGKCHPLYLIHIPRAQPPCPAVFYIRSLDGSSGPMDHNFLKEPEENHSAVKRRYRKRNYIASPNLRKPRLEPIRFFHIPANLQWIYDRAKEKQSVKDALRKRRFKRKKEKTIETVVIQVIEIPEPDLTPRNVVEPLVRFRRAVKTIQVLLKATLTNSQGQRHDLLSWAHQDTSSSKREYEMFGLTFDPGDFRAKKETILSNEAKAILSMEPERRTEEQLKVALLALNQAVEAFSEFPITMQKSLVRVGWYEHFEDKRVIIRQGHMADNFYFILSGTAVVTILQNDPESGDQVVRTAAVLKKGNSFGELALMHAAKRSATVTCKNSVELLAVGREDFVDIFMPMDKDQEPEHIRFLRTVQLLKGWPIERLPYHDPKICCFTYFRRGLLLCKDSNISEWVYIIKTGSCRVLKSLHSAKPNIPGLPANQQIAKSLLRLPPISPPKSSKTSSSSSTSSSDKSPRSDSSCGTPRPSKQKCTIQHLSDILHKPYPEDSAEQEEHQRLLDSIFSQKHSYISKWGKRTSPKLSPSESALKRHRPDTVYVQIQKLGPKETFGVEQVAFGRIGKTTSTILVSEGAECILINRKFFQQYLTDEVAKRIRRTLQPIPSEESLQQKLQDNTNWEAYKALTVVNHMVQHKAHGDSQFY</sequence>
<feature type="compositionally biased region" description="Low complexity" evidence="1">
    <location>
        <begin position="501"/>
        <end position="530"/>
    </location>
</feature>
<dbReference type="HOGENOM" id="CLU_388945_0_0_1"/>
<dbReference type="EMBL" id="JH819020">
    <property type="protein sequence ID" value="EKC29177.1"/>
    <property type="molecule type" value="Genomic_DNA"/>
</dbReference>
<protein>
    <submittedName>
        <fullName evidence="2">Uncharacterized protein</fullName>
    </submittedName>
</protein>
<dbReference type="InterPro" id="IPR018490">
    <property type="entry name" value="cNMP-bd_dom_sf"/>
</dbReference>
<dbReference type="InterPro" id="IPR014710">
    <property type="entry name" value="RmlC-like_jellyroll"/>
</dbReference>
<dbReference type="CDD" id="cd00038">
    <property type="entry name" value="CAP_ED"/>
    <property type="match status" value="1"/>
</dbReference>
<accession>K1PY65</accession>
<dbReference type="SUPFAM" id="SSF51206">
    <property type="entry name" value="cAMP-binding domain-like"/>
    <property type="match status" value="2"/>
</dbReference>
<dbReference type="PROSITE" id="PS50042">
    <property type="entry name" value="CNMP_BINDING_3"/>
    <property type="match status" value="1"/>
</dbReference>
<gene>
    <name evidence="2" type="ORF">CGI_10024300</name>
</gene>
<dbReference type="InterPro" id="IPR018488">
    <property type="entry name" value="cNMP-bd_CS"/>
</dbReference>
<dbReference type="Pfam" id="PF00027">
    <property type="entry name" value="cNMP_binding"/>
    <property type="match status" value="1"/>
</dbReference>
<reference evidence="2" key="1">
    <citation type="journal article" date="2012" name="Nature">
        <title>The oyster genome reveals stress adaptation and complexity of shell formation.</title>
        <authorList>
            <person name="Zhang G."/>
            <person name="Fang X."/>
            <person name="Guo X."/>
            <person name="Li L."/>
            <person name="Luo R."/>
            <person name="Xu F."/>
            <person name="Yang P."/>
            <person name="Zhang L."/>
            <person name="Wang X."/>
            <person name="Qi H."/>
            <person name="Xiong Z."/>
            <person name="Que H."/>
            <person name="Xie Y."/>
            <person name="Holland P.W."/>
            <person name="Paps J."/>
            <person name="Zhu Y."/>
            <person name="Wu F."/>
            <person name="Chen Y."/>
            <person name="Wang J."/>
            <person name="Peng C."/>
            <person name="Meng J."/>
            <person name="Yang L."/>
            <person name="Liu J."/>
            <person name="Wen B."/>
            <person name="Zhang N."/>
            <person name="Huang Z."/>
            <person name="Zhu Q."/>
            <person name="Feng Y."/>
            <person name="Mount A."/>
            <person name="Hedgecock D."/>
            <person name="Xu Z."/>
            <person name="Liu Y."/>
            <person name="Domazet-Loso T."/>
            <person name="Du Y."/>
            <person name="Sun X."/>
            <person name="Zhang S."/>
            <person name="Liu B."/>
            <person name="Cheng P."/>
            <person name="Jiang X."/>
            <person name="Li J."/>
            <person name="Fan D."/>
            <person name="Wang W."/>
            <person name="Fu W."/>
            <person name="Wang T."/>
            <person name="Wang B."/>
            <person name="Zhang J."/>
            <person name="Peng Z."/>
            <person name="Li Y."/>
            <person name="Li N."/>
            <person name="Wang J."/>
            <person name="Chen M."/>
            <person name="He Y."/>
            <person name="Tan F."/>
            <person name="Song X."/>
            <person name="Zheng Q."/>
            <person name="Huang R."/>
            <person name="Yang H."/>
            <person name="Du X."/>
            <person name="Chen L."/>
            <person name="Yang M."/>
            <person name="Gaffney P.M."/>
            <person name="Wang S."/>
            <person name="Luo L."/>
            <person name="She Z."/>
            <person name="Ming Y."/>
            <person name="Huang W."/>
            <person name="Zhang S."/>
            <person name="Huang B."/>
            <person name="Zhang Y."/>
            <person name="Qu T."/>
            <person name="Ni P."/>
            <person name="Miao G."/>
            <person name="Wang J."/>
            <person name="Wang Q."/>
            <person name="Steinberg C.E."/>
            <person name="Wang H."/>
            <person name="Li N."/>
            <person name="Qian L."/>
            <person name="Zhang G."/>
            <person name="Li Y."/>
            <person name="Yang H."/>
            <person name="Liu X."/>
            <person name="Wang J."/>
            <person name="Yin Y."/>
            <person name="Wang J."/>
        </authorList>
    </citation>
    <scope>NUCLEOTIDE SEQUENCE [LARGE SCALE GENOMIC DNA]</scope>
    <source>
        <strain evidence="2">05x7-T-G4-1.051#20</strain>
    </source>
</reference>
<dbReference type="PANTHER" id="PTHR23011:SF28">
    <property type="entry name" value="CYCLIC NUCLEOTIDE-BINDING DOMAIN CONTAINING PROTEIN"/>
    <property type="match status" value="1"/>
</dbReference>
<dbReference type="InterPro" id="IPR000595">
    <property type="entry name" value="cNMP-bd_dom"/>
</dbReference>
<dbReference type="PANTHER" id="PTHR23011">
    <property type="entry name" value="CYCLIC NUCLEOTIDE-BINDING DOMAIN CONTAINING PROTEIN"/>
    <property type="match status" value="1"/>
</dbReference>
<feature type="region of interest" description="Disordered" evidence="1">
    <location>
        <begin position="501"/>
        <end position="540"/>
    </location>
</feature>
<dbReference type="PROSITE" id="PS00889">
    <property type="entry name" value="CNMP_BINDING_2"/>
    <property type="match status" value="1"/>
</dbReference>
<evidence type="ECO:0000313" key="2">
    <source>
        <dbReference type="EMBL" id="EKC29177.1"/>
    </source>
</evidence>
<name>K1PY65_MAGGI</name>
<dbReference type="InParanoid" id="K1PY65"/>
<dbReference type="AlphaFoldDB" id="K1PY65"/>
<dbReference type="Gene3D" id="2.60.120.10">
    <property type="entry name" value="Jelly Rolls"/>
    <property type="match status" value="2"/>
</dbReference>
<dbReference type="SMART" id="SM00100">
    <property type="entry name" value="cNMP"/>
    <property type="match status" value="1"/>
</dbReference>